<accession>A0A811U1P5</accession>
<comment type="caution">
    <text evidence="2">The sequence shown here is derived from an EMBL/GenBank/DDBJ whole genome shotgun (WGS) entry which is preliminary data.</text>
</comment>
<sequence>MQLVKNEKHFDEENIIFKNKAILLKVYEVLLFPIHPDFVKEMKLKTNAFPELKKKFKKFNDENLTYALFDRLKTNFMYHSDIITTLHLNFFFNFQVTNERITQLLESYFEIFIPPFQNLQESGVLSESSDEDSIRNFSPVTHPTTEDIPSRVTSQETASTSAVNRNTLALPAVAKVCDRYGIASAVLAIVGLVSTEDPTLVVDENRSTVRN</sequence>
<dbReference type="EMBL" id="CAJHJT010000001">
    <property type="protein sequence ID" value="CAD6992280.1"/>
    <property type="molecule type" value="Genomic_DNA"/>
</dbReference>
<name>A0A811U1P5_CERCA</name>
<keyword evidence="3" id="KW-1185">Reference proteome</keyword>
<dbReference type="Proteomes" id="UP000606786">
    <property type="component" value="Unassembled WGS sequence"/>
</dbReference>
<evidence type="ECO:0000313" key="3">
    <source>
        <dbReference type="Proteomes" id="UP000606786"/>
    </source>
</evidence>
<reference evidence="2" key="1">
    <citation type="submission" date="2020-11" db="EMBL/GenBank/DDBJ databases">
        <authorList>
            <person name="Whitehead M."/>
        </authorList>
    </citation>
    <scope>NUCLEOTIDE SEQUENCE</scope>
    <source>
        <strain evidence="2">EGII</strain>
    </source>
</reference>
<organism evidence="2 3">
    <name type="scientific">Ceratitis capitata</name>
    <name type="common">Mediterranean fruit fly</name>
    <name type="synonym">Tephritis capitata</name>
    <dbReference type="NCBI Taxonomy" id="7213"/>
    <lineage>
        <taxon>Eukaryota</taxon>
        <taxon>Metazoa</taxon>
        <taxon>Ecdysozoa</taxon>
        <taxon>Arthropoda</taxon>
        <taxon>Hexapoda</taxon>
        <taxon>Insecta</taxon>
        <taxon>Pterygota</taxon>
        <taxon>Neoptera</taxon>
        <taxon>Endopterygota</taxon>
        <taxon>Diptera</taxon>
        <taxon>Brachycera</taxon>
        <taxon>Muscomorpha</taxon>
        <taxon>Tephritoidea</taxon>
        <taxon>Tephritidae</taxon>
        <taxon>Ceratitis</taxon>
        <taxon>Ceratitis</taxon>
    </lineage>
</organism>
<feature type="region of interest" description="Disordered" evidence="1">
    <location>
        <begin position="137"/>
        <end position="159"/>
    </location>
</feature>
<evidence type="ECO:0000313" key="2">
    <source>
        <dbReference type="EMBL" id="CAD6992280.1"/>
    </source>
</evidence>
<protein>
    <submittedName>
        <fullName evidence="2">(Mediterranean fruit fly) hypothetical protein</fullName>
    </submittedName>
</protein>
<dbReference type="AlphaFoldDB" id="A0A811U1P5"/>
<proteinExistence type="predicted"/>
<gene>
    <name evidence="2" type="ORF">CCAP1982_LOCUS1148</name>
</gene>
<evidence type="ECO:0000256" key="1">
    <source>
        <dbReference type="SAM" id="MobiDB-lite"/>
    </source>
</evidence>